<accession>A0ABP1FD07</accession>
<reference evidence="1 2" key="1">
    <citation type="submission" date="2024-05" db="EMBL/GenBank/DDBJ databases">
        <authorList>
            <person name="Duchaud E."/>
        </authorList>
    </citation>
    <scope>NUCLEOTIDE SEQUENCE [LARGE SCALE GENOMIC DNA]</scope>
    <source>
        <strain evidence="1">Ena-SAMPLE-TAB-13-05-2024-13:56:06:370-140305</strain>
    </source>
</reference>
<sequence>MLYIRKKLILKNENISFDNSFDLNFLCWYKQEIEFSCRNGRY</sequence>
<proteinExistence type="predicted"/>
<evidence type="ECO:0000313" key="1">
    <source>
        <dbReference type="EMBL" id="CAL2106761.1"/>
    </source>
</evidence>
<comment type="caution">
    <text evidence="1">The sequence shown here is derived from an EMBL/GenBank/DDBJ whole genome shotgun (WGS) entry which is preliminary data.</text>
</comment>
<dbReference type="Proteomes" id="UP001497602">
    <property type="component" value="Unassembled WGS sequence"/>
</dbReference>
<name>A0ABP1FD07_9FLAO</name>
<keyword evidence="2" id="KW-1185">Reference proteome</keyword>
<evidence type="ECO:0000313" key="2">
    <source>
        <dbReference type="Proteomes" id="UP001497602"/>
    </source>
</evidence>
<protein>
    <submittedName>
        <fullName evidence="1">Uncharacterized protein</fullName>
    </submittedName>
</protein>
<gene>
    <name evidence="1" type="ORF">T190115A13A_20041</name>
</gene>
<dbReference type="EMBL" id="CAXJRC010000022">
    <property type="protein sequence ID" value="CAL2106761.1"/>
    <property type="molecule type" value="Genomic_DNA"/>
</dbReference>
<organism evidence="1 2">
    <name type="scientific">Tenacibaculum vairaonense</name>
    <dbReference type="NCBI Taxonomy" id="3137860"/>
    <lineage>
        <taxon>Bacteria</taxon>
        <taxon>Pseudomonadati</taxon>
        <taxon>Bacteroidota</taxon>
        <taxon>Flavobacteriia</taxon>
        <taxon>Flavobacteriales</taxon>
        <taxon>Flavobacteriaceae</taxon>
        <taxon>Tenacibaculum</taxon>
    </lineage>
</organism>